<evidence type="ECO:0000256" key="2">
    <source>
        <dbReference type="ARBA" id="ARBA00022801"/>
    </source>
</evidence>
<name>A0A974E041_XENLA</name>
<dbReference type="Gene3D" id="2.60.40.1500">
    <property type="entry name" value="Glycosyl hydrolase domain, family 39"/>
    <property type="match status" value="1"/>
</dbReference>
<evidence type="ECO:0000313" key="8">
    <source>
        <dbReference type="Proteomes" id="UP000694892"/>
    </source>
</evidence>
<dbReference type="KEGG" id="xla:446866"/>
<evidence type="ECO:0000256" key="3">
    <source>
        <dbReference type="ARBA" id="ARBA00023295"/>
    </source>
</evidence>
<proteinExistence type="inferred from homology"/>
<dbReference type="InterPro" id="IPR049167">
    <property type="entry name" value="GH39_C"/>
</dbReference>
<dbReference type="InterPro" id="IPR000514">
    <property type="entry name" value="Glyco_hydro_39"/>
</dbReference>
<dbReference type="FunFam" id="2.60.40.1500:FF:000002">
    <property type="entry name" value="Iduronidase alpha-L"/>
    <property type="match status" value="1"/>
</dbReference>
<dbReference type="GO" id="GO:0005975">
    <property type="term" value="P:carbohydrate metabolic process"/>
    <property type="evidence" value="ECO:0007669"/>
    <property type="project" value="InterPro"/>
</dbReference>
<dbReference type="SUPFAM" id="SSF51011">
    <property type="entry name" value="Glycosyl hydrolase domain"/>
    <property type="match status" value="1"/>
</dbReference>
<dbReference type="Gene3D" id="3.20.20.80">
    <property type="entry name" value="Glycosidases"/>
    <property type="match status" value="1"/>
</dbReference>
<dbReference type="PANTHER" id="PTHR12631">
    <property type="entry name" value="ALPHA-L-IDURONIDASE"/>
    <property type="match status" value="1"/>
</dbReference>
<keyword evidence="3" id="KW-0326">Glycosidase</keyword>
<accession>A0A974E041</accession>
<dbReference type="InterPro" id="IPR051923">
    <property type="entry name" value="Glycosyl_Hydrolase_39"/>
</dbReference>
<dbReference type="Xenbase" id="XB-GENE-986808">
    <property type="gene designation" value="idua.L"/>
</dbReference>
<dbReference type="PANTHER" id="PTHR12631:SF8">
    <property type="entry name" value="ALPHA-L-IDURONIDASE"/>
    <property type="match status" value="1"/>
</dbReference>
<feature type="active site" description="Proton donor" evidence="4">
    <location>
        <position position="169"/>
    </location>
</feature>
<keyword evidence="2" id="KW-0378">Hydrolase</keyword>
<dbReference type="OrthoDB" id="15153at2759"/>
<dbReference type="EMBL" id="CM004466">
    <property type="protein sequence ID" value="OCU00093.1"/>
    <property type="molecule type" value="Genomic_DNA"/>
</dbReference>
<dbReference type="AlphaFoldDB" id="A0A974E041"/>
<dbReference type="Pfam" id="PF21200">
    <property type="entry name" value="Glyco_hydro_39_C"/>
    <property type="match status" value="1"/>
</dbReference>
<dbReference type="GO" id="GO:0003940">
    <property type="term" value="F:L-iduronidase activity"/>
    <property type="evidence" value="ECO:0007669"/>
    <property type="project" value="TreeGrafter"/>
</dbReference>
<evidence type="ECO:0000256" key="1">
    <source>
        <dbReference type="ARBA" id="ARBA00008875"/>
    </source>
</evidence>
<dbReference type="AGR" id="Xenbase:XB-GENE-986808"/>
<evidence type="ECO:0000259" key="6">
    <source>
        <dbReference type="Pfam" id="PF21200"/>
    </source>
</evidence>
<dbReference type="InterPro" id="IPR049166">
    <property type="entry name" value="GH39_cat"/>
</dbReference>
<evidence type="ECO:0000313" key="7">
    <source>
        <dbReference type="EMBL" id="OCU00093.1"/>
    </source>
</evidence>
<dbReference type="FunFam" id="3.20.20.80:FF:000059">
    <property type="entry name" value="Alpha-L-iduronidase"/>
    <property type="match status" value="1"/>
</dbReference>
<dbReference type="Pfam" id="PF01229">
    <property type="entry name" value="Glyco_hydro_39"/>
    <property type="match status" value="1"/>
</dbReference>
<organism evidence="7 8">
    <name type="scientific">Xenopus laevis</name>
    <name type="common">African clawed frog</name>
    <dbReference type="NCBI Taxonomy" id="8355"/>
    <lineage>
        <taxon>Eukaryota</taxon>
        <taxon>Metazoa</taxon>
        <taxon>Chordata</taxon>
        <taxon>Craniata</taxon>
        <taxon>Vertebrata</taxon>
        <taxon>Euteleostomi</taxon>
        <taxon>Amphibia</taxon>
        <taxon>Batrachia</taxon>
        <taxon>Anura</taxon>
        <taxon>Pipoidea</taxon>
        <taxon>Pipidae</taxon>
        <taxon>Xenopodinae</taxon>
        <taxon>Xenopus</taxon>
        <taxon>Xenopus</taxon>
    </lineage>
</organism>
<dbReference type="PROSITE" id="PS01027">
    <property type="entry name" value="GLYCOSYL_HYDROL_F39"/>
    <property type="match status" value="1"/>
</dbReference>
<reference evidence="8" key="1">
    <citation type="journal article" date="2016" name="Nature">
        <title>Genome evolution in the allotetraploid frog Xenopus laevis.</title>
        <authorList>
            <person name="Session A.M."/>
            <person name="Uno Y."/>
            <person name="Kwon T."/>
            <person name="Chapman J.A."/>
            <person name="Toyoda A."/>
            <person name="Takahashi S."/>
            <person name="Fukui A."/>
            <person name="Hikosaka A."/>
            <person name="Suzuki A."/>
            <person name="Kondo M."/>
            <person name="van Heeringen S.J."/>
            <person name="Quigley I."/>
            <person name="Heinz S."/>
            <person name="Ogino H."/>
            <person name="Ochi H."/>
            <person name="Hellsten U."/>
            <person name="Lyons J.B."/>
            <person name="Simakov O."/>
            <person name="Putnam N."/>
            <person name="Stites J."/>
            <person name="Kuroki Y."/>
            <person name="Tanaka T."/>
            <person name="Michiue T."/>
            <person name="Watanabe M."/>
            <person name="Bogdanovic O."/>
            <person name="Lister R."/>
            <person name="Georgiou G."/>
            <person name="Paranjpe S.S."/>
            <person name="van Kruijsbergen I."/>
            <person name="Shu S."/>
            <person name="Carlson J."/>
            <person name="Kinoshita T."/>
            <person name="Ohta Y."/>
            <person name="Mawaribuchi S."/>
            <person name="Jenkins J."/>
            <person name="Grimwood J."/>
            <person name="Schmutz J."/>
            <person name="Mitros T."/>
            <person name="Mozaffari S.V."/>
            <person name="Suzuki Y."/>
            <person name="Haramoto Y."/>
            <person name="Yamamoto T.S."/>
            <person name="Takagi C."/>
            <person name="Heald R."/>
            <person name="Miller K."/>
            <person name="Haudenschild C."/>
            <person name="Kitzman J."/>
            <person name="Nakayama T."/>
            <person name="Izutsu Y."/>
            <person name="Robert J."/>
            <person name="Fortriede J."/>
            <person name="Burns K."/>
            <person name="Lotay V."/>
            <person name="Karimi K."/>
            <person name="Yasuoka Y."/>
            <person name="Dichmann D.S."/>
            <person name="Flajnik M.F."/>
            <person name="Houston D.W."/>
            <person name="Shendure J."/>
            <person name="DuPasquier L."/>
            <person name="Vize P.D."/>
            <person name="Zorn A.M."/>
            <person name="Ito M."/>
            <person name="Marcotte E.M."/>
            <person name="Wallingford J.B."/>
            <person name="Ito Y."/>
            <person name="Asashima M."/>
            <person name="Ueno N."/>
            <person name="Matsuda Y."/>
            <person name="Veenstra G.J."/>
            <person name="Fujiyama A."/>
            <person name="Harland R.M."/>
            <person name="Taira M."/>
            <person name="Rokhsar D.S."/>
        </authorList>
    </citation>
    <scope>NUCLEOTIDE SEQUENCE [LARGE SCALE GENOMIC DNA]</scope>
    <source>
        <strain evidence="8">J</strain>
    </source>
</reference>
<feature type="domain" description="Glycosyl hydrolases family 39 N-terminal catalytic" evidence="5">
    <location>
        <begin position="22"/>
        <end position="510"/>
    </location>
</feature>
<evidence type="ECO:0000259" key="5">
    <source>
        <dbReference type="Pfam" id="PF01229"/>
    </source>
</evidence>
<dbReference type="CTD" id="446866"/>
<evidence type="ECO:0008006" key="10">
    <source>
        <dbReference type="Google" id="ProtNLM"/>
    </source>
</evidence>
<dbReference type="Proteomes" id="UP000694892">
    <property type="component" value="Chromosome 1L"/>
</dbReference>
<sequence>MGTLSLVLLCALQGIIVYGTYIIKIDPTKGRNQLKHFWKSTGFCPPLPHDKSEAYFLGKDQQLNMAYISSVPLRGIEQVRVHWLLDLVTVSGNLQYDFTKLDTFMDLLMANGLVPGFELMGSPSGYFTDFEDKHQVMEWRNLVFMTAQRYIKKYGLLQVSQWNFETWNEPDNHDFDNVSMTVNGFHNYYDACSEGLKQASPLLKFGGPGDSCRSPPRSPICWSLLEHCYNGTNYFTGEKRVRLDYIALHKKGAGGSFYILEQEMETVNEIQERFPLFKNVPIYNDEADPLVGWSTPQSWRGDVTYAAMVVKIIDQHLQLLSNKSNSINYTLLSNDNAFMNFHPNYFSQRTLTARFQMNNTNPPHVQMVRKPVLTVMGFLALLGEVQMFTEVLMTDANARNTNIIGAIGSTHEPEKGELSDSWQSTILCYASDDNKTSSVINSITVNMTNFPKSKDLVYVTYYLDNNLTNPFMEWQRVGSPDFPTIKQFQQIRDMEDPIRKGPIAFPKDGNMFLKVQLPIPSVFLIHICEKPHSPPNKVTGLHFLPLTKGQVAVIWSDKHIRSRCLKTFEVEFSENGSTYSRINKKDTIFTLFIYSPETAIVSGSYRVRTINYWDIFGPYSLPQQYTEKMD</sequence>
<dbReference type="SUPFAM" id="SSF51445">
    <property type="entry name" value="(Trans)glycosidases"/>
    <property type="match status" value="1"/>
</dbReference>
<dbReference type="Gene3D" id="2.60.40.10">
    <property type="entry name" value="Immunoglobulins"/>
    <property type="match status" value="1"/>
</dbReference>
<protein>
    <recommendedName>
        <fullName evidence="10">Alpha-L-iduronidase</fullName>
    </recommendedName>
</protein>
<dbReference type="InterPro" id="IPR013783">
    <property type="entry name" value="Ig-like_fold"/>
</dbReference>
<dbReference type="FunFam" id="2.60.40.10:FF:002085">
    <property type="entry name" value="Iduronidase, alpha-L"/>
    <property type="match status" value="1"/>
</dbReference>
<dbReference type="OMA" id="RYETWNE"/>
<dbReference type="InterPro" id="IPR049165">
    <property type="entry name" value="GH39_as"/>
</dbReference>
<dbReference type="PRINTS" id="PR00745">
    <property type="entry name" value="GLHYDRLASE39"/>
</dbReference>
<dbReference type="InterPro" id="IPR017853">
    <property type="entry name" value="GH"/>
</dbReference>
<evidence type="ECO:0000313" key="9">
    <source>
        <dbReference type="Xenbase" id="XB-GENE-986808"/>
    </source>
</evidence>
<evidence type="ECO:0000256" key="4">
    <source>
        <dbReference type="PIRSR" id="PIRSR600514-1"/>
    </source>
</evidence>
<feature type="domain" description="Alpha-L-iduronidase C-terminal" evidence="6">
    <location>
        <begin position="539"/>
        <end position="627"/>
    </location>
</feature>
<dbReference type="GeneID" id="446866"/>
<dbReference type="RefSeq" id="NP_001087031.1">
    <property type="nucleotide sequence ID" value="NM_001093562.1"/>
</dbReference>
<gene>
    <name evidence="9" type="primary">idua.L</name>
    <name evidence="7" type="ORF">XELAEV_18005878mg</name>
</gene>
<comment type="similarity">
    <text evidence="1">Belongs to the glycosyl hydrolase 39 family.</text>
</comment>